<dbReference type="AlphaFoldDB" id="A0A7J7JJ10"/>
<dbReference type="GO" id="GO:0006777">
    <property type="term" value="P:Mo-molybdopterin cofactor biosynthetic process"/>
    <property type="evidence" value="ECO:0007669"/>
    <property type="project" value="UniProtKB-KW"/>
</dbReference>
<dbReference type="OrthoDB" id="10068017at2759"/>
<evidence type="ECO:0000313" key="9">
    <source>
        <dbReference type="EMBL" id="KAF6026085.1"/>
    </source>
</evidence>
<comment type="catalytic activity">
    <reaction evidence="1">
        <text>(8S)-3',8-cyclo-7,8-dihydroguanosine 5'-triphosphate = cyclic pyranopterin phosphate + diphosphate</text>
        <dbReference type="Rhea" id="RHEA:49580"/>
        <dbReference type="ChEBI" id="CHEBI:33019"/>
        <dbReference type="ChEBI" id="CHEBI:59648"/>
        <dbReference type="ChEBI" id="CHEBI:131766"/>
        <dbReference type="EC" id="4.6.1.17"/>
    </reaction>
</comment>
<comment type="caution">
    <text evidence="9">The sequence shown here is derived from an EMBL/GenBank/DDBJ whole genome shotgun (WGS) entry which is preliminary data.</text>
</comment>
<keyword evidence="6" id="KW-0175">Coiled coil</keyword>
<dbReference type="SUPFAM" id="SSF55040">
    <property type="entry name" value="Molybdenum cofactor biosynthesis protein C, MoaC"/>
    <property type="match status" value="1"/>
</dbReference>
<dbReference type="EC" id="4.6.1.17" evidence="3"/>
<gene>
    <name evidence="9" type="ORF">EB796_015606</name>
</gene>
<dbReference type="InterPro" id="IPR050105">
    <property type="entry name" value="MoCo_biosynth_MoaA/MoaC"/>
</dbReference>
<sequence length="990" mass="110467">MSGERCLRHLTRFYASPQPQWSLKSTIGRELNFRSAREKNIFYAENQHDSQSKSPGPTLPTTYLANFTSYSKISSTEPCHLLSTTMDKPVNYFNWWVPQQWVSSYLPKSKTRQFSSARLYSTKSNSSNHNSPVFDGSNHVRHLTTKPDDVTAKPDDIVSAECEYAGDYWNDQYRERFGEAPEMSMPSVLGNVGSLLSNQSNHDTYSGTSSLTHTDSAGKANMVDVSGKLPAVRIAKATAHVSLGKQAYNLVRENQLAKGDVLSVARIAGITGAKKTSGLIPLCHSINLSKVSVDFDLVADSYSVVLYSEVKTESSTGVEMEALTAVSLAALTIYDMCKAITHDILISDIKLEISLMERSKRSRNKPVRFSPPPSVRRKLSSVPKKNTGSEDSIVYGDVLSDGSLFSCEKCSSTFLDSRYRGTRKSVNVVYPSIRYSQSGSHLVLCRPCGTQHDQAKLVGRAPAEESTANSKSDTNGRGHSAAEREIIEFTKSVVTLTKTPEAAQLTCYNPSNQCHCMTDYLKSLDFAKLCEEVKVIVNVSKKADDLRQLKVDNLPAGLKNRKVGLGNGKKRSQLYEDFVLKEREKMKNNLNLCEHTVQKLLHYSNNFLHKRLLTEQRRTRVGGQTKVKLLPVTQLWKHQCCRDRCTRITRTHLNRVVKWRQLSQESRRGLQQAIAELLTPSAGAKTNCYKFIAMVTGSSAATISKVTKKMRKNGGVLGMQEHGLVKYWRSQRGMVEEGEESADEDQATVWALPQHHADEVELRQTVDKQNKQLKELKQQLEKQQKEIEQQNSQLSSLITKQNFYSSMLKSPTNFGWPGNSQLRSSIDQSSSWLSNVGVGRELTSPQYPPKVTGGNSSRLLLTTTHHASSSAVKPILQPSKLDSSLRTMNSSMLESNSYVLATDKSVPAYTQETLQAEAMHQDCTVSRSLDQQSANSDTYFSSQLPTRESALQFGSHSQPLSYAMSTNFNMSQFTAQYSNSQSTDSQSWQY</sequence>
<feature type="compositionally biased region" description="Polar residues" evidence="7">
    <location>
        <begin position="122"/>
        <end position="131"/>
    </location>
</feature>
<evidence type="ECO:0000256" key="5">
    <source>
        <dbReference type="ARBA" id="ARBA00023239"/>
    </source>
</evidence>
<feature type="region of interest" description="Disordered" evidence="7">
    <location>
        <begin position="362"/>
        <end position="387"/>
    </location>
</feature>
<dbReference type="InterPro" id="IPR002820">
    <property type="entry name" value="Mopterin_CF_biosynth-C_dom"/>
</dbReference>
<dbReference type="UniPathway" id="UPA00344"/>
<dbReference type="InterPro" id="IPR047594">
    <property type="entry name" value="MoaC_bact/euk"/>
</dbReference>
<feature type="region of interest" description="Disordered" evidence="7">
    <location>
        <begin position="122"/>
        <end position="152"/>
    </location>
</feature>
<dbReference type="InterPro" id="IPR023045">
    <property type="entry name" value="MoaC"/>
</dbReference>
<keyword evidence="5" id="KW-0456">Lyase</keyword>
<evidence type="ECO:0000256" key="7">
    <source>
        <dbReference type="SAM" id="MobiDB-lite"/>
    </source>
</evidence>
<comment type="pathway">
    <text evidence="2">Cofactor biosynthesis; molybdopterin biosynthesis.</text>
</comment>
<evidence type="ECO:0000256" key="4">
    <source>
        <dbReference type="ARBA" id="ARBA00023150"/>
    </source>
</evidence>
<dbReference type="EMBL" id="VXIV02002354">
    <property type="protein sequence ID" value="KAF6026085.1"/>
    <property type="molecule type" value="Genomic_DNA"/>
</dbReference>
<dbReference type="Gene3D" id="3.30.70.640">
    <property type="entry name" value="Molybdopterin cofactor biosynthesis C (MoaC) domain"/>
    <property type="match status" value="1"/>
</dbReference>
<feature type="region of interest" description="Disordered" evidence="7">
    <location>
        <begin position="458"/>
        <end position="481"/>
    </location>
</feature>
<dbReference type="SUPFAM" id="SSF75625">
    <property type="entry name" value="YebC-like"/>
    <property type="match status" value="1"/>
</dbReference>
<protein>
    <recommendedName>
        <fullName evidence="3">cyclic pyranopterin monophosphate synthase</fullName>
        <ecNumber evidence="3">4.6.1.17</ecNumber>
    </recommendedName>
</protein>
<evidence type="ECO:0000259" key="8">
    <source>
        <dbReference type="Pfam" id="PF01967"/>
    </source>
</evidence>
<proteinExistence type="predicted"/>
<evidence type="ECO:0000256" key="3">
    <source>
        <dbReference type="ARBA" id="ARBA00012575"/>
    </source>
</evidence>
<dbReference type="PANTHER" id="PTHR22960">
    <property type="entry name" value="MOLYBDOPTERIN COFACTOR SYNTHESIS PROTEIN A"/>
    <property type="match status" value="1"/>
</dbReference>
<name>A0A7J7JJ10_BUGNE</name>
<dbReference type="NCBIfam" id="TIGR00581">
    <property type="entry name" value="moaC"/>
    <property type="match status" value="1"/>
</dbReference>
<dbReference type="InterPro" id="IPR029072">
    <property type="entry name" value="YebC-like"/>
</dbReference>
<evidence type="ECO:0000313" key="10">
    <source>
        <dbReference type="Proteomes" id="UP000593567"/>
    </source>
</evidence>
<evidence type="ECO:0000256" key="1">
    <source>
        <dbReference type="ARBA" id="ARBA00001637"/>
    </source>
</evidence>
<dbReference type="InterPro" id="IPR036522">
    <property type="entry name" value="MoaC_sf"/>
</dbReference>
<feature type="domain" description="Molybdopterin cofactor biosynthesis C (MoaC)" evidence="8">
    <location>
        <begin position="222"/>
        <end position="352"/>
    </location>
</feature>
<keyword evidence="10" id="KW-1185">Reference proteome</keyword>
<evidence type="ECO:0000256" key="6">
    <source>
        <dbReference type="SAM" id="Coils"/>
    </source>
</evidence>
<evidence type="ECO:0000256" key="2">
    <source>
        <dbReference type="ARBA" id="ARBA00005046"/>
    </source>
</evidence>
<reference evidence="9" key="1">
    <citation type="submission" date="2020-06" db="EMBL/GenBank/DDBJ databases">
        <title>Draft genome of Bugula neritina, a colonial animal packing powerful symbionts and potential medicines.</title>
        <authorList>
            <person name="Rayko M."/>
        </authorList>
    </citation>
    <scope>NUCLEOTIDE SEQUENCE [LARGE SCALE GENOMIC DNA]</scope>
    <source>
        <strain evidence="9">Kwan_BN1</strain>
    </source>
</reference>
<feature type="coiled-coil region" evidence="6">
    <location>
        <begin position="759"/>
        <end position="800"/>
    </location>
</feature>
<organism evidence="9 10">
    <name type="scientific">Bugula neritina</name>
    <name type="common">Brown bryozoan</name>
    <name type="synonym">Sertularia neritina</name>
    <dbReference type="NCBI Taxonomy" id="10212"/>
    <lineage>
        <taxon>Eukaryota</taxon>
        <taxon>Metazoa</taxon>
        <taxon>Spiralia</taxon>
        <taxon>Lophotrochozoa</taxon>
        <taxon>Bryozoa</taxon>
        <taxon>Gymnolaemata</taxon>
        <taxon>Cheilostomatida</taxon>
        <taxon>Flustrina</taxon>
        <taxon>Buguloidea</taxon>
        <taxon>Bugulidae</taxon>
        <taxon>Bugula</taxon>
    </lineage>
</organism>
<dbReference type="GO" id="GO:0061799">
    <property type="term" value="F:cyclic pyranopterin monophosphate synthase activity"/>
    <property type="evidence" value="ECO:0007669"/>
    <property type="project" value="UniProtKB-EC"/>
</dbReference>
<dbReference type="CDD" id="cd01420">
    <property type="entry name" value="MoaC_PE"/>
    <property type="match status" value="1"/>
</dbReference>
<dbReference type="NCBIfam" id="NF006870">
    <property type="entry name" value="PRK09364.1"/>
    <property type="match status" value="1"/>
</dbReference>
<keyword evidence="4" id="KW-0501">Molybdenum cofactor biosynthesis</keyword>
<dbReference type="Proteomes" id="UP000593567">
    <property type="component" value="Unassembled WGS sequence"/>
</dbReference>
<accession>A0A7J7JJ10</accession>
<dbReference type="Pfam" id="PF01967">
    <property type="entry name" value="MoaC"/>
    <property type="match status" value="1"/>
</dbReference>